<dbReference type="AlphaFoldDB" id="A0A9D9GXK2"/>
<proteinExistence type="predicted"/>
<sequence length="251" mass="28343">MNNRNKQNSFETPVGTVKVEHLAHFSLYLEWNGIRIYVDPYGDLFDFSDMPKADLILLTHAHTDHYDCKAIACIAVPQTEFIVSKAVGWCLDGDFSKADPSMNQVNMYDEIPFTKECHVTVLENGDYVMVKGIGITATAAYNIENFRENGKPFHIKGEGNGYLLDLGGFRIYVAGDTELIPEMEAFKGADILFLPKNMPFTFSDEKFIEAANYLSPKNLFPVHYFEMDSRKLRDGIAGEINLYVDGALVRK</sequence>
<dbReference type="PANTHER" id="PTHR43546">
    <property type="entry name" value="UPF0173 METAL-DEPENDENT HYDROLASE MJ1163-RELATED"/>
    <property type="match status" value="1"/>
</dbReference>
<dbReference type="InterPro" id="IPR036866">
    <property type="entry name" value="RibonucZ/Hydroxyglut_hydro"/>
</dbReference>
<evidence type="ECO:0000313" key="1">
    <source>
        <dbReference type="EMBL" id="MBO8428736.1"/>
    </source>
</evidence>
<comment type="caution">
    <text evidence="1">The sequence shown here is derived from an EMBL/GenBank/DDBJ whole genome shotgun (WGS) entry which is preliminary data.</text>
</comment>
<dbReference type="InterPro" id="IPR050114">
    <property type="entry name" value="UPF0173_UPF0282_UlaG_hydrolase"/>
</dbReference>
<protein>
    <submittedName>
        <fullName evidence="1">MBL fold metallo-hydrolase</fullName>
    </submittedName>
</protein>
<dbReference type="EMBL" id="JADINB010000052">
    <property type="protein sequence ID" value="MBO8428736.1"/>
    <property type="molecule type" value="Genomic_DNA"/>
</dbReference>
<dbReference type="Gene3D" id="3.60.15.10">
    <property type="entry name" value="Ribonuclease Z/Hydroxyacylglutathione hydrolase-like"/>
    <property type="match status" value="1"/>
</dbReference>
<evidence type="ECO:0000313" key="2">
    <source>
        <dbReference type="Proteomes" id="UP000823635"/>
    </source>
</evidence>
<gene>
    <name evidence="1" type="ORF">IAC68_02235</name>
</gene>
<dbReference type="Proteomes" id="UP000823635">
    <property type="component" value="Unassembled WGS sequence"/>
</dbReference>
<dbReference type="PANTHER" id="PTHR43546:SF3">
    <property type="entry name" value="UPF0173 METAL-DEPENDENT HYDROLASE MJ1163"/>
    <property type="match status" value="1"/>
</dbReference>
<reference evidence="1" key="2">
    <citation type="journal article" date="2021" name="PeerJ">
        <title>Extensive microbial diversity within the chicken gut microbiome revealed by metagenomics and culture.</title>
        <authorList>
            <person name="Gilroy R."/>
            <person name="Ravi A."/>
            <person name="Getino M."/>
            <person name="Pursley I."/>
            <person name="Horton D.L."/>
            <person name="Alikhan N.F."/>
            <person name="Baker D."/>
            <person name="Gharbi K."/>
            <person name="Hall N."/>
            <person name="Watson M."/>
            <person name="Adriaenssens E.M."/>
            <person name="Foster-Nyarko E."/>
            <person name="Jarju S."/>
            <person name="Secka A."/>
            <person name="Antonio M."/>
            <person name="Oren A."/>
            <person name="Chaudhuri R.R."/>
            <person name="La Ragione R."/>
            <person name="Hildebrand F."/>
            <person name="Pallen M.J."/>
        </authorList>
    </citation>
    <scope>NUCLEOTIDE SEQUENCE</scope>
    <source>
        <strain evidence="1">15467</strain>
    </source>
</reference>
<accession>A0A9D9GXK2</accession>
<reference evidence="1" key="1">
    <citation type="submission" date="2020-10" db="EMBL/GenBank/DDBJ databases">
        <authorList>
            <person name="Gilroy R."/>
        </authorList>
    </citation>
    <scope>NUCLEOTIDE SEQUENCE</scope>
    <source>
        <strain evidence="1">15467</strain>
    </source>
</reference>
<name>A0A9D9GXK2_9BACT</name>
<dbReference type="SUPFAM" id="SSF56281">
    <property type="entry name" value="Metallo-hydrolase/oxidoreductase"/>
    <property type="match status" value="1"/>
</dbReference>
<organism evidence="1 2">
    <name type="scientific">Candidatus Egerieousia excrementavium</name>
    <dbReference type="NCBI Taxonomy" id="2840778"/>
    <lineage>
        <taxon>Bacteria</taxon>
        <taxon>Pseudomonadati</taxon>
        <taxon>Bacteroidota</taxon>
        <taxon>Bacteroidia</taxon>
        <taxon>Bacteroidales</taxon>
        <taxon>Candidatus Egerieousia</taxon>
    </lineage>
</organism>
<dbReference type="Pfam" id="PF13483">
    <property type="entry name" value="Lactamase_B_3"/>
    <property type="match status" value="1"/>
</dbReference>